<feature type="region of interest" description="Disordered" evidence="2">
    <location>
        <begin position="1"/>
        <end position="22"/>
    </location>
</feature>
<accession>A0AAD8VQY8</accession>
<keyword evidence="1" id="KW-0175">Coiled coil</keyword>
<keyword evidence="4" id="KW-1185">Reference proteome</keyword>
<sequence>MVKKKGTIAAASTATSATGPKAVMAAAKRAAPDAAATIAGDAPGDWTASTMTKRDEKKARCLGLISDREEDICLLIRLKPPGTSAAQPPKRPSGSFTEEDDLLFDSEDFASQYTLLQAENARLQQDAGSKSTQLDQAVTTAATARQEADSLKKELGQLKKKLKEEEREKEKAEAQVQAKDKEDKLRNSIMALLGATDIPANTVGKPPADSAADAISLEVDSSKLVRALLQKNKAILSRFHAMIFPKADQNKTVTPVAPFVEDASAASSGTCLLQQMRTRISWMEKDLLRIHAMAAVIKKKGEVAMEAERYTLSELQQATESLNFIALNLSDENKRVHERVEALMKLSQFNEVFWTNKSKVATIAKFQYRVQQVHRFFDKCHAGLRMIWKAMFPLNPVPPTLLAFMSNFRNPERVRALVRSQLLTGAEIAFAFVLSQHPSLDLEAIAKADADVNQYFPIVRDPASIIVARLEVSSEANYAVEAPH</sequence>
<dbReference type="Proteomes" id="UP001231189">
    <property type="component" value="Unassembled WGS sequence"/>
</dbReference>
<evidence type="ECO:0000256" key="1">
    <source>
        <dbReference type="SAM" id="Coils"/>
    </source>
</evidence>
<feature type="compositionally biased region" description="Low complexity" evidence="2">
    <location>
        <begin position="7"/>
        <end position="22"/>
    </location>
</feature>
<reference evidence="3" key="1">
    <citation type="submission" date="2023-07" db="EMBL/GenBank/DDBJ databases">
        <title>A chromosome-level genome assembly of Lolium multiflorum.</title>
        <authorList>
            <person name="Chen Y."/>
            <person name="Copetti D."/>
            <person name="Kolliker R."/>
            <person name="Studer B."/>
        </authorList>
    </citation>
    <scope>NUCLEOTIDE SEQUENCE</scope>
    <source>
        <strain evidence="3">02402/16</strain>
        <tissue evidence="3">Leaf</tissue>
    </source>
</reference>
<protein>
    <submittedName>
        <fullName evidence="3">Uncharacterized protein</fullName>
    </submittedName>
</protein>
<organism evidence="3 4">
    <name type="scientific">Lolium multiflorum</name>
    <name type="common">Italian ryegrass</name>
    <name type="synonym">Lolium perenne subsp. multiflorum</name>
    <dbReference type="NCBI Taxonomy" id="4521"/>
    <lineage>
        <taxon>Eukaryota</taxon>
        <taxon>Viridiplantae</taxon>
        <taxon>Streptophyta</taxon>
        <taxon>Embryophyta</taxon>
        <taxon>Tracheophyta</taxon>
        <taxon>Spermatophyta</taxon>
        <taxon>Magnoliopsida</taxon>
        <taxon>Liliopsida</taxon>
        <taxon>Poales</taxon>
        <taxon>Poaceae</taxon>
        <taxon>BOP clade</taxon>
        <taxon>Pooideae</taxon>
        <taxon>Poodae</taxon>
        <taxon>Poeae</taxon>
        <taxon>Poeae Chloroplast Group 2 (Poeae type)</taxon>
        <taxon>Loliodinae</taxon>
        <taxon>Loliinae</taxon>
        <taxon>Lolium</taxon>
    </lineage>
</organism>
<name>A0AAD8VQY8_LOLMU</name>
<gene>
    <name evidence="3" type="ORF">QYE76_019382</name>
</gene>
<dbReference type="AlphaFoldDB" id="A0AAD8VQY8"/>
<feature type="region of interest" description="Disordered" evidence="2">
    <location>
        <begin position="38"/>
        <end position="57"/>
    </location>
</feature>
<evidence type="ECO:0000313" key="4">
    <source>
        <dbReference type="Proteomes" id="UP001231189"/>
    </source>
</evidence>
<proteinExistence type="predicted"/>
<evidence type="ECO:0000313" key="3">
    <source>
        <dbReference type="EMBL" id="KAK1613865.1"/>
    </source>
</evidence>
<feature type="coiled-coil region" evidence="1">
    <location>
        <begin position="134"/>
        <end position="184"/>
    </location>
</feature>
<evidence type="ECO:0000256" key="2">
    <source>
        <dbReference type="SAM" id="MobiDB-lite"/>
    </source>
</evidence>
<dbReference type="EMBL" id="JAUUTY010000006">
    <property type="protein sequence ID" value="KAK1613865.1"/>
    <property type="molecule type" value="Genomic_DNA"/>
</dbReference>
<feature type="region of interest" description="Disordered" evidence="2">
    <location>
        <begin position="78"/>
        <end position="98"/>
    </location>
</feature>
<comment type="caution">
    <text evidence="3">The sequence shown here is derived from an EMBL/GenBank/DDBJ whole genome shotgun (WGS) entry which is preliminary data.</text>
</comment>